<evidence type="ECO:0000256" key="1">
    <source>
        <dbReference type="ARBA" id="ARBA00000382"/>
    </source>
</evidence>
<dbReference type="InterPro" id="IPR000490">
    <property type="entry name" value="Glyco_hydro_17"/>
</dbReference>
<dbReference type="Gene3D" id="3.20.20.80">
    <property type="entry name" value="Glycosidases"/>
    <property type="match status" value="1"/>
</dbReference>
<evidence type="ECO:0000313" key="11">
    <source>
        <dbReference type="EMBL" id="KAF2304944.1"/>
    </source>
</evidence>
<dbReference type="GO" id="GO:0005975">
    <property type="term" value="P:carbohydrate metabolic process"/>
    <property type="evidence" value="ECO:0007669"/>
    <property type="project" value="InterPro"/>
</dbReference>
<keyword evidence="9" id="KW-0732">Signal</keyword>
<keyword evidence="4" id="KW-0378">Hydrolase</keyword>
<protein>
    <recommendedName>
        <fullName evidence="3">glucan endo-1,3-beta-D-glucosidase</fullName>
        <ecNumber evidence="3">3.2.1.39</ecNumber>
    </recommendedName>
    <alternativeName>
        <fullName evidence="6">(1-&gt;3)-beta-glucan endohydrolase</fullName>
    </alternativeName>
    <alternativeName>
        <fullName evidence="7">Beta-1,3-endoglucanase</fullName>
    </alternativeName>
</protein>
<dbReference type="Pfam" id="PF00332">
    <property type="entry name" value="Glyco_hydro_17"/>
    <property type="match status" value="1"/>
</dbReference>
<feature type="chain" id="PRO_5033526645" description="glucan endo-1,3-beta-D-glucosidase" evidence="9">
    <location>
        <begin position="28"/>
        <end position="218"/>
    </location>
</feature>
<dbReference type="EMBL" id="JAAGAX010000008">
    <property type="protein sequence ID" value="KAF2304944.1"/>
    <property type="molecule type" value="Genomic_DNA"/>
</dbReference>
<dbReference type="EC" id="3.2.1.39" evidence="3"/>
<dbReference type="InterPro" id="IPR044965">
    <property type="entry name" value="Glyco_hydro_17_plant"/>
</dbReference>
<keyword evidence="12" id="KW-1185">Reference proteome</keyword>
<evidence type="ECO:0000256" key="2">
    <source>
        <dbReference type="ARBA" id="ARBA00008773"/>
    </source>
</evidence>
<dbReference type="PANTHER" id="PTHR32227">
    <property type="entry name" value="GLUCAN ENDO-1,3-BETA-GLUCOSIDASE BG1-RELATED-RELATED"/>
    <property type="match status" value="1"/>
</dbReference>
<gene>
    <name evidence="10" type="ORF">GH714_000522</name>
    <name evidence="11" type="ORF">GH714_000653</name>
</gene>
<evidence type="ECO:0000256" key="3">
    <source>
        <dbReference type="ARBA" id="ARBA00012780"/>
    </source>
</evidence>
<proteinExistence type="inferred from homology"/>
<comment type="similarity">
    <text evidence="2 8">Belongs to the glycosyl hydrolase 17 family.</text>
</comment>
<evidence type="ECO:0000256" key="9">
    <source>
        <dbReference type="SAM" id="SignalP"/>
    </source>
</evidence>
<evidence type="ECO:0000256" key="7">
    <source>
        <dbReference type="ARBA" id="ARBA00033417"/>
    </source>
</evidence>
<dbReference type="GO" id="GO:0042973">
    <property type="term" value="F:glucan endo-1,3-beta-D-glucosidase activity"/>
    <property type="evidence" value="ECO:0007669"/>
    <property type="project" value="UniProtKB-EC"/>
</dbReference>
<name>A0A6A6LVD6_HEVBR</name>
<evidence type="ECO:0000313" key="10">
    <source>
        <dbReference type="EMBL" id="KAF2304929.1"/>
    </source>
</evidence>
<dbReference type="InterPro" id="IPR017853">
    <property type="entry name" value="GH"/>
</dbReference>
<accession>A0A6A6LVD6</accession>
<evidence type="ECO:0000313" key="12">
    <source>
        <dbReference type="Proteomes" id="UP000467840"/>
    </source>
</evidence>
<dbReference type="EMBL" id="JAAGAX010000008">
    <property type="protein sequence ID" value="KAF2304929.1"/>
    <property type="molecule type" value="Genomic_DNA"/>
</dbReference>
<reference evidence="11 12" key="1">
    <citation type="journal article" date="2020" name="Mol. Plant">
        <title>The Chromosome-Based Rubber Tree Genome Provides New Insights into Spurge Genome Evolution and Rubber Biosynthesis.</title>
        <authorList>
            <person name="Liu J."/>
            <person name="Shi C."/>
            <person name="Shi C.C."/>
            <person name="Li W."/>
            <person name="Zhang Q.J."/>
            <person name="Zhang Y."/>
            <person name="Li K."/>
            <person name="Lu H.F."/>
            <person name="Shi C."/>
            <person name="Zhu S.T."/>
            <person name="Xiao Z.Y."/>
            <person name="Nan H."/>
            <person name="Yue Y."/>
            <person name="Zhu X.G."/>
            <person name="Wu Y."/>
            <person name="Hong X.N."/>
            <person name="Fan G.Y."/>
            <person name="Tong Y."/>
            <person name="Zhang D."/>
            <person name="Mao C.L."/>
            <person name="Liu Y.L."/>
            <person name="Hao S.J."/>
            <person name="Liu W.Q."/>
            <person name="Lv M.Q."/>
            <person name="Zhang H.B."/>
            <person name="Liu Y."/>
            <person name="Hu-Tang G.R."/>
            <person name="Wang J.P."/>
            <person name="Wang J.H."/>
            <person name="Sun Y.H."/>
            <person name="Ni S.B."/>
            <person name="Chen W.B."/>
            <person name="Zhang X.C."/>
            <person name="Jiao Y.N."/>
            <person name="Eichler E.E."/>
            <person name="Li G.H."/>
            <person name="Liu X."/>
            <person name="Gao L.Z."/>
        </authorList>
    </citation>
    <scope>NUCLEOTIDE SEQUENCE [LARGE SCALE GENOMIC DNA]</scope>
    <source>
        <strain evidence="12">cv. GT1</strain>
        <tissue evidence="11">Leaf</tissue>
    </source>
</reference>
<evidence type="ECO:0000256" key="6">
    <source>
        <dbReference type="ARBA" id="ARBA00033335"/>
    </source>
</evidence>
<comment type="caution">
    <text evidence="11">The sequence shown here is derived from an EMBL/GenBank/DDBJ whole genome shotgun (WGS) entry which is preliminary data.</text>
</comment>
<feature type="signal peptide" evidence="9">
    <location>
        <begin position="1"/>
        <end position="27"/>
    </location>
</feature>
<keyword evidence="5" id="KW-0326">Glycosidase</keyword>
<sequence>MANSKFSFLVIAIIFVFSAALLRFSQAKSLPLALAQIKQQKQDQDSEPFVGFNIGTDVSNILSATDLVSFLRVQKITHVRLYDADPDILKALAKTKIRVIISVPNNQLIAIGSSNTTAASWIGRNVVAYYPETLITAIAVGDEVLTTVPSSAPLLMPAIESLYSALVASNLHTQIKISTPHAASIILDPFPPSQSFFNQSWSSVILPLLQFCQKLGLR</sequence>
<evidence type="ECO:0000256" key="5">
    <source>
        <dbReference type="ARBA" id="ARBA00023295"/>
    </source>
</evidence>
<dbReference type="AlphaFoldDB" id="A0A6A6LVD6"/>
<dbReference type="Proteomes" id="UP000467840">
    <property type="component" value="Chromosome 9"/>
</dbReference>
<organism evidence="11 12">
    <name type="scientific">Hevea brasiliensis</name>
    <name type="common">Para rubber tree</name>
    <name type="synonym">Siphonia brasiliensis</name>
    <dbReference type="NCBI Taxonomy" id="3981"/>
    <lineage>
        <taxon>Eukaryota</taxon>
        <taxon>Viridiplantae</taxon>
        <taxon>Streptophyta</taxon>
        <taxon>Embryophyta</taxon>
        <taxon>Tracheophyta</taxon>
        <taxon>Spermatophyta</taxon>
        <taxon>Magnoliopsida</taxon>
        <taxon>eudicotyledons</taxon>
        <taxon>Gunneridae</taxon>
        <taxon>Pentapetalae</taxon>
        <taxon>rosids</taxon>
        <taxon>fabids</taxon>
        <taxon>Malpighiales</taxon>
        <taxon>Euphorbiaceae</taxon>
        <taxon>Crotonoideae</taxon>
        <taxon>Micrandreae</taxon>
        <taxon>Hevea</taxon>
    </lineage>
</organism>
<comment type="catalytic activity">
    <reaction evidence="1">
        <text>Hydrolysis of (1-&gt;3)-beta-D-glucosidic linkages in (1-&gt;3)-beta-D-glucans.</text>
        <dbReference type="EC" id="3.2.1.39"/>
    </reaction>
</comment>
<evidence type="ECO:0000256" key="4">
    <source>
        <dbReference type="ARBA" id="ARBA00022801"/>
    </source>
</evidence>
<evidence type="ECO:0000256" key="8">
    <source>
        <dbReference type="RuleBase" id="RU004335"/>
    </source>
</evidence>
<dbReference type="SUPFAM" id="SSF51445">
    <property type="entry name" value="(Trans)glycosidases"/>
    <property type="match status" value="1"/>
</dbReference>